<keyword evidence="2" id="KW-1185">Reference proteome</keyword>
<accession>A0A1B7KZQ8</accession>
<name>A0A1B7KZQ8_9ENTR</name>
<evidence type="ECO:0000313" key="2">
    <source>
        <dbReference type="Proteomes" id="UP000078225"/>
    </source>
</evidence>
<evidence type="ECO:0000313" key="1">
    <source>
        <dbReference type="EMBL" id="OAT75503.1"/>
    </source>
</evidence>
<organism evidence="1 2">
    <name type="scientific">Mangrovibacter phragmitis</name>
    <dbReference type="NCBI Taxonomy" id="1691903"/>
    <lineage>
        <taxon>Bacteria</taxon>
        <taxon>Pseudomonadati</taxon>
        <taxon>Pseudomonadota</taxon>
        <taxon>Gammaproteobacteria</taxon>
        <taxon>Enterobacterales</taxon>
        <taxon>Enterobacteriaceae</taxon>
        <taxon>Mangrovibacter</taxon>
    </lineage>
</organism>
<dbReference type="AlphaFoldDB" id="A0A1B7KZQ8"/>
<dbReference type="STRING" id="1691903.A9B99_14415"/>
<reference evidence="2" key="1">
    <citation type="submission" date="2016-05" db="EMBL/GenBank/DDBJ databases">
        <authorList>
            <person name="Behera P."/>
            <person name="Vaishampayan P."/>
            <person name="Singh N."/>
            <person name="Raina V."/>
            <person name="Suar M."/>
            <person name="Pattnaik A."/>
            <person name="Rastogi G."/>
        </authorList>
    </citation>
    <scope>NUCLEOTIDE SEQUENCE [LARGE SCALE GENOMIC DNA]</scope>
    <source>
        <strain evidence="2">MP23</strain>
    </source>
</reference>
<dbReference type="EMBL" id="LYRP01000047">
    <property type="protein sequence ID" value="OAT75503.1"/>
    <property type="molecule type" value="Genomic_DNA"/>
</dbReference>
<dbReference type="RefSeq" id="WP_064600482.1">
    <property type="nucleotide sequence ID" value="NZ_LYRP01000047.1"/>
</dbReference>
<dbReference type="Proteomes" id="UP000078225">
    <property type="component" value="Unassembled WGS sequence"/>
</dbReference>
<comment type="caution">
    <text evidence="1">The sequence shown here is derived from an EMBL/GenBank/DDBJ whole genome shotgun (WGS) entry which is preliminary data.</text>
</comment>
<gene>
    <name evidence="1" type="ORF">A9B99_14415</name>
</gene>
<protein>
    <submittedName>
        <fullName evidence="1">Uncharacterized protein</fullName>
    </submittedName>
</protein>
<sequence>MTTCWEKYPCFYALPVFPVKAVPVGTFAGLTFALNSLRSLLPFIDAACSVWDGVHQISA</sequence>
<proteinExistence type="predicted"/>